<accession>X5GLM2</accession>
<dbReference type="AlphaFoldDB" id="X5GLM2"/>
<sequence>MVVPLFTYVHENMENFLFPGFVMVLLCVIRILDSNETCELLCTPHIVR</sequence>
<evidence type="ECO:0000313" key="3">
    <source>
        <dbReference type="Proteomes" id="UP000023762"/>
    </source>
</evidence>
<proteinExistence type="predicted"/>
<keyword evidence="1" id="KW-0472">Membrane</keyword>
<dbReference type="Proteomes" id="UP000023762">
    <property type="component" value="Chromosome"/>
</dbReference>
<evidence type="ECO:0000313" key="2">
    <source>
        <dbReference type="EMBL" id="AHX05021.1"/>
    </source>
</evidence>
<reference evidence="2 3" key="1">
    <citation type="submission" date="2014-03" db="EMBL/GenBank/DDBJ databases">
        <title>Sequencing and Comparison of Genomes and Transcriptome Profiles of Human Ehrlichiosis Agents.</title>
        <authorList>
            <person name="Lin M."/>
            <person name="Daugherty S.C."/>
            <person name="Nagaraj S."/>
            <person name="Cheng Z."/>
            <person name="Xiong Q."/>
            <person name="Lin F.-Y."/>
            <person name="Sengamalay N."/>
            <person name="Ott S."/>
            <person name="Godinez A."/>
            <person name="Tallon L.J."/>
            <person name="Sadzewicz L."/>
            <person name="Fraser C.M."/>
            <person name="Dunning Hotopp J.C."/>
            <person name="Rikihisa Y."/>
        </authorList>
    </citation>
    <scope>NUCLEOTIDE SEQUENCE [LARGE SCALE GENOMIC DNA]</scope>
    <source>
        <strain evidence="2 3">HF</strain>
    </source>
</reference>
<protein>
    <submittedName>
        <fullName evidence="2">Uncharacterized protein</fullName>
    </submittedName>
</protein>
<feature type="transmembrane region" description="Helical" evidence="1">
    <location>
        <begin position="16"/>
        <end position="32"/>
    </location>
</feature>
<keyword evidence="1" id="KW-1133">Transmembrane helix</keyword>
<keyword evidence="3" id="KW-1185">Reference proteome</keyword>
<evidence type="ECO:0000256" key="1">
    <source>
        <dbReference type="SAM" id="Phobius"/>
    </source>
</evidence>
<dbReference type="KEGG" id="ehh:EHF_0726"/>
<organism evidence="2 3">
    <name type="scientific">Ehrlichia japonica</name>
    <dbReference type="NCBI Taxonomy" id="391036"/>
    <lineage>
        <taxon>Bacteria</taxon>
        <taxon>Pseudomonadati</taxon>
        <taxon>Pseudomonadota</taxon>
        <taxon>Alphaproteobacteria</taxon>
        <taxon>Rickettsiales</taxon>
        <taxon>Anaplasmataceae</taxon>
        <taxon>Ehrlichia</taxon>
    </lineage>
</organism>
<dbReference type="HOGENOM" id="CLU_3152278_0_0_5"/>
<keyword evidence="1" id="KW-0812">Transmembrane</keyword>
<dbReference type="EMBL" id="CP007474">
    <property type="protein sequence ID" value="AHX05021.1"/>
    <property type="molecule type" value="Genomic_DNA"/>
</dbReference>
<name>X5GLM2_9RICK</name>
<gene>
    <name evidence="2" type="ORF">EHF_0726</name>
</gene>